<name>A0A2T3MZ83_9GAMM</name>
<dbReference type="AlphaFoldDB" id="A0A2T3MZ83"/>
<dbReference type="Proteomes" id="UP000240904">
    <property type="component" value="Unassembled WGS sequence"/>
</dbReference>
<dbReference type="GO" id="GO:0004190">
    <property type="term" value="F:aspartic-type endopeptidase activity"/>
    <property type="evidence" value="ECO:0007669"/>
    <property type="project" value="InterPro"/>
</dbReference>
<evidence type="ECO:0000256" key="1">
    <source>
        <dbReference type="SAM" id="Phobius"/>
    </source>
</evidence>
<accession>A0A2T3MZ83</accession>
<proteinExistence type="predicted"/>
<feature type="domain" description="Prepilin type IV endopeptidase peptidase" evidence="2">
    <location>
        <begin position="2"/>
        <end position="108"/>
    </location>
</feature>
<dbReference type="Gene3D" id="1.20.120.1220">
    <property type="match status" value="1"/>
</dbReference>
<dbReference type="GO" id="GO:0016020">
    <property type="term" value="C:membrane"/>
    <property type="evidence" value="ECO:0007669"/>
    <property type="project" value="InterPro"/>
</dbReference>
<feature type="transmembrane region" description="Helical" evidence="1">
    <location>
        <begin position="54"/>
        <end position="73"/>
    </location>
</feature>
<organism evidence="3 4">
    <name type="scientific">Photobacterium lipolyticum</name>
    <dbReference type="NCBI Taxonomy" id="266810"/>
    <lineage>
        <taxon>Bacteria</taxon>
        <taxon>Pseudomonadati</taxon>
        <taxon>Pseudomonadota</taxon>
        <taxon>Gammaproteobacteria</taxon>
        <taxon>Vibrionales</taxon>
        <taxon>Vibrionaceae</taxon>
        <taxon>Photobacterium</taxon>
    </lineage>
</organism>
<dbReference type="OrthoDB" id="5508079at2"/>
<protein>
    <submittedName>
        <fullName evidence="3">Prepilin peptidase</fullName>
    </submittedName>
</protein>
<keyword evidence="1" id="KW-0472">Membrane</keyword>
<evidence type="ECO:0000313" key="3">
    <source>
        <dbReference type="EMBL" id="PSW05268.1"/>
    </source>
</evidence>
<keyword evidence="1" id="KW-0812">Transmembrane</keyword>
<dbReference type="InterPro" id="IPR000045">
    <property type="entry name" value="Prepilin_IV_endopep_pep"/>
</dbReference>
<reference evidence="3 4" key="1">
    <citation type="submission" date="2018-03" db="EMBL/GenBank/DDBJ databases">
        <title>Whole genome sequencing of Histamine producing bacteria.</title>
        <authorList>
            <person name="Butler K."/>
        </authorList>
    </citation>
    <scope>NUCLEOTIDE SEQUENCE [LARGE SCALE GENOMIC DNA]</scope>
    <source>
        <strain evidence="3 4">DSM 16190</strain>
    </source>
</reference>
<comment type="caution">
    <text evidence="3">The sequence shown here is derived from an EMBL/GenBank/DDBJ whole genome shotgun (WGS) entry which is preliminary data.</text>
</comment>
<feature type="transmembrane region" description="Helical" evidence="1">
    <location>
        <begin position="23"/>
        <end position="42"/>
    </location>
</feature>
<dbReference type="EMBL" id="PYMC01000006">
    <property type="protein sequence ID" value="PSW05268.1"/>
    <property type="molecule type" value="Genomic_DNA"/>
</dbReference>
<dbReference type="Pfam" id="PF01478">
    <property type="entry name" value="Peptidase_A24"/>
    <property type="match status" value="1"/>
</dbReference>
<keyword evidence="1" id="KW-1133">Transmembrane helix</keyword>
<gene>
    <name evidence="3" type="ORF">C9I89_10215</name>
</gene>
<evidence type="ECO:0000259" key="2">
    <source>
        <dbReference type="Pfam" id="PF01478"/>
    </source>
</evidence>
<keyword evidence="4" id="KW-1185">Reference proteome</keyword>
<evidence type="ECO:0000313" key="4">
    <source>
        <dbReference type="Proteomes" id="UP000240904"/>
    </source>
</evidence>
<sequence length="165" mass="17561">MIISIMIYAALYDLRDCKIPNKAVIAIITVGLVQSAMTTIGLDSIQSITLPDALLGLGVGLLISILLHIVGLFGAGDAKLLAALGAVVGFPNIILLIAMAVLTAGSLAVLRLACYGELFNMLKRWRDTVIYRIYQPPLTNSMASSAVPMGGAILLATIYCEFYLF</sequence>